<dbReference type="Proteomes" id="UP000015104">
    <property type="component" value="Unassembled WGS sequence"/>
</dbReference>
<dbReference type="EnsemblMetazoa" id="tetur09g02910.1">
    <property type="protein sequence ID" value="tetur09g02910.1"/>
    <property type="gene ID" value="tetur09g02910"/>
</dbReference>
<proteinExistence type="predicted"/>
<evidence type="ECO:0000313" key="1">
    <source>
        <dbReference type="EnsemblMetazoa" id="tetur09g02910.1"/>
    </source>
</evidence>
<dbReference type="EMBL" id="CAEY01002016">
    <property type="status" value="NOT_ANNOTATED_CDS"/>
    <property type="molecule type" value="Genomic_DNA"/>
</dbReference>
<keyword evidence="2" id="KW-1185">Reference proteome</keyword>
<evidence type="ECO:0000313" key="2">
    <source>
        <dbReference type="Proteomes" id="UP000015104"/>
    </source>
</evidence>
<accession>T1KDH1</accession>
<dbReference type="HOGENOM" id="CLU_3208224_0_0_1"/>
<sequence>MLEGMRMSQQERLRSTKGKVITGEERHEMFLMGIFLHQTVYESEI</sequence>
<name>T1KDH1_TETUR</name>
<reference evidence="2" key="1">
    <citation type="submission" date="2011-08" db="EMBL/GenBank/DDBJ databases">
        <authorList>
            <person name="Rombauts S."/>
        </authorList>
    </citation>
    <scope>NUCLEOTIDE SEQUENCE</scope>
    <source>
        <strain evidence="2">London</strain>
    </source>
</reference>
<protein>
    <submittedName>
        <fullName evidence="1">Uncharacterized protein</fullName>
    </submittedName>
</protein>
<organism evidence="1 2">
    <name type="scientific">Tetranychus urticae</name>
    <name type="common">Two-spotted spider mite</name>
    <dbReference type="NCBI Taxonomy" id="32264"/>
    <lineage>
        <taxon>Eukaryota</taxon>
        <taxon>Metazoa</taxon>
        <taxon>Ecdysozoa</taxon>
        <taxon>Arthropoda</taxon>
        <taxon>Chelicerata</taxon>
        <taxon>Arachnida</taxon>
        <taxon>Acari</taxon>
        <taxon>Acariformes</taxon>
        <taxon>Trombidiformes</taxon>
        <taxon>Prostigmata</taxon>
        <taxon>Eleutherengona</taxon>
        <taxon>Raphignathae</taxon>
        <taxon>Tetranychoidea</taxon>
        <taxon>Tetranychidae</taxon>
        <taxon>Tetranychus</taxon>
    </lineage>
</organism>
<dbReference type="AlphaFoldDB" id="T1KDH1"/>
<reference evidence="1" key="2">
    <citation type="submission" date="2015-06" db="UniProtKB">
        <authorList>
            <consortium name="EnsemblMetazoa"/>
        </authorList>
    </citation>
    <scope>IDENTIFICATION</scope>
</reference>